<dbReference type="Pfam" id="PF21135">
    <property type="entry name" value="DRL_cat"/>
    <property type="match status" value="1"/>
</dbReference>
<dbReference type="InterPro" id="IPR048423">
    <property type="entry name" value="DRL_cat"/>
</dbReference>
<dbReference type="Pfam" id="PF08666">
    <property type="entry name" value="SAF"/>
    <property type="match status" value="1"/>
</dbReference>
<dbReference type="AlphaFoldDB" id="A0A849I957"/>
<name>A0A849I957_9HYPH</name>
<dbReference type="RefSeq" id="WP_171218066.1">
    <property type="nucleotide sequence ID" value="NZ_JABEPP010000002.1"/>
</dbReference>
<protein>
    <submittedName>
        <fullName evidence="2">Gfo/Idh/MocA family oxidoreductase</fullName>
    </submittedName>
</protein>
<gene>
    <name evidence="2" type="ORF">HJG44_09465</name>
</gene>
<dbReference type="InterPro" id="IPR013974">
    <property type="entry name" value="SAF"/>
</dbReference>
<dbReference type="PANTHER" id="PTHR37850:SF3">
    <property type="entry name" value="BLR7815 PROTEIN"/>
    <property type="match status" value="1"/>
</dbReference>
<dbReference type="Proteomes" id="UP000564885">
    <property type="component" value="Unassembled WGS sequence"/>
</dbReference>
<accession>A0A849I957</accession>
<reference evidence="2 3" key="1">
    <citation type="submission" date="2020-04" db="EMBL/GenBank/DDBJ databases">
        <title>Enterovirga sp. isolate from soil.</title>
        <authorList>
            <person name="Chea S."/>
            <person name="Kim D.-U."/>
        </authorList>
    </citation>
    <scope>NUCLEOTIDE SEQUENCE [LARGE SCALE GENOMIC DNA]</scope>
    <source>
        <strain evidence="2 3">DB1703</strain>
    </source>
</reference>
<dbReference type="Gene3D" id="3.40.50.720">
    <property type="entry name" value="NAD(P)-binding Rossmann-like Domain"/>
    <property type="match status" value="1"/>
</dbReference>
<evidence type="ECO:0000313" key="2">
    <source>
        <dbReference type="EMBL" id="NNM72610.1"/>
    </source>
</evidence>
<dbReference type="EMBL" id="JABEPP010000002">
    <property type="protein sequence ID" value="NNM72610.1"/>
    <property type="molecule type" value="Genomic_DNA"/>
</dbReference>
<sequence>MNLSRMLRERAAAARPVTVGLIGAGKFGTMFMSQVRVTGGMHLVGVADLNVARARSQLASAGWPGEQYAAASLDDAARDGGTAVTDDAEALIRHPAIEVIVEATGDPRTGIRFCLAAIEAGKHIVMVNVEADALAGPLLARRAAEAGVVYSLAWGDQPALICEQVDWARTAGFRVVAAGKGTRYLPTYHASNPDTVWDILDQYLRIDDRSSINPKMFNSFVDGTKSGIEMTAVCNATGLEAQSGGLGFPPASRFELAEICKPRGSGGVLERAGVTEVTSSVYRDGREVPHHLAMGTYVVIEGESDYARRCFAEYHMLQDGSGRYASLYRPTHMIGLELGISVASAALRREPTGSPVCFNSDVVATAKRHLAAGEVLDGEGGFLVWGKQCPARRSLAEGYLPLGLAQHVRLRNPIAEGEPVRWRDVAIDETDLAVRTRREMEREFGGAPADLG</sequence>
<dbReference type="CDD" id="cd11616">
    <property type="entry name" value="SAF_DH_OX_like"/>
    <property type="match status" value="1"/>
</dbReference>
<dbReference type="GO" id="GO:0050661">
    <property type="term" value="F:NADP binding"/>
    <property type="evidence" value="ECO:0007669"/>
    <property type="project" value="InterPro"/>
</dbReference>
<dbReference type="InterPro" id="IPR005106">
    <property type="entry name" value="Asp/hSer_DH_NAD-bd"/>
</dbReference>
<dbReference type="Pfam" id="PF03447">
    <property type="entry name" value="NAD_binding_3"/>
    <property type="match status" value="1"/>
</dbReference>
<dbReference type="PANTHER" id="PTHR37850">
    <property type="entry name" value="STRU PROTEIN"/>
    <property type="match status" value="1"/>
</dbReference>
<dbReference type="SMART" id="SM00858">
    <property type="entry name" value="SAF"/>
    <property type="match status" value="1"/>
</dbReference>
<dbReference type="GO" id="GO:0016491">
    <property type="term" value="F:oxidoreductase activity"/>
    <property type="evidence" value="ECO:0007669"/>
    <property type="project" value="InterPro"/>
</dbReference>
<feature type="domain" description="SAF" evidence="1">
    <location>
        <begin position="361"/>
        <end position="426"/>
    </location>
</feature>
<keyword evidence="3" id="KW-1185">Reference proteome</keyword>
<proteinExistence type="predicted"/>
<organism evidence="2 3">
    <name type="scientific">Enterovirga aerilata</name>
    <dbReference type="NCBI Taxonomy" id="2730920"/>
    <lineage>
        <taxon>Bacteria</taxon>
        <taxon>Pseudomonadati</taxon>
        <taxon>Pseudomonadota</taxon>
        <taxon>Alphaproteobacteria</taxon>
        <taxon>Hyphomicrobiales</taxon>
        <taxon>Methylobacteriaceae</taxon>
        <taxon>Enterovirga</taxon>
    </lineage>
</organism>
<evidence type="ECO:0000313" key="3">
    <source>
        <dbReference type="Proteomes" id="UP000564885"/>
    </source>
</evidence>
<dbReference type="SUPFAM" id="SSF51735">
    <property type="entry name" value="NAD(P)-binding Rossmann-fold domains"/>
    <property type="match status" value="1"/>
</dbReference>
<comment type="caution">
    <text evidence="2">The sequence shown here is derived from an EMBL/GenBank/DDBJ whole genome shotgun (WGS) entry which is preliminary data.</text>
</comment>
<evidence type="ECO:0000259" key="1">
    <source>
        <dbReference type="SMART" id="SM00858"/>
    </source>
</evidence>
<dbReference type="InterPro" id="IPR036291">
    <property type="entry name" value="NAD(P)-bd_dom_sf"/>
</dbReference>